<evidence type="ECO:0000313" key="1">
    <source>
        <dbReference type="EMBL" id="SES11955.1"/>
    </source>
</evidence>
<dbReference type="Proteomes" id="UP000198505">
    <property type="component" value="Unassembled WGS sequence"/>
</dbReference>
<dbReference type="AlphaFoldDB" id="A0A1H9UR35"/>
<accession>A0A1H9UR35</accession>
<proteinExistence type="predicted"/>
<reference evidence="2" key="1">
    <citation type="submission" date="2016-10" db="EMBL/GenBank/DDBJ databases">
        <authorList>
            <person name="Varghese N."/>
            <person name="Submissions S."/>
        </authorList>
    </citation>
    <scope>NUCLEOTIDE SEQUENCE [LARGE SCALE GENOMIC DNA]</scope>
    <source>
        <strain evidence="2">CGMCC 1.6495</strain>
    </source>
</reference>
<sequence length="106" mass="11795">MLSPVVNRSYQVVYIAPKARAQIAIHQAFKLCHRLKSRVNIRVSVSVYGRLDSLDPAKHFCLHYQHGFKHFLCVVFSHVVFLQLVGGVAASTLAGDGVAFYLWGAP</sequence>
<gene>
    <name evidence="1" type="ORF">SAMN04487958_107171</name>
</gene>
<organism evidence="1 2">
    <name type="scientific">Vreelandella subterranea</name>
    <dbReference type="NCBI Taxonomy" id="416874"/>
    <lineage>
        <taxon>Bacteria</taxon>
        <taxon>Pseudomonadati</taxon>
        <taxon>Pseudomonadota</taxon>
        <taxon>Gammaproteobacteria</taxon>
        <taxon>Oceanospirillales</taxon>
        <taxon>Halomonadaceae</taxon>
        <taxon>Vreelandella</taxon>
    </lineage>
</organism>
<name>A0A1H9UR35_9GAMM</name>
<keyword evidence="2" id="KW-1185">Reference proteome</keyword>
<dbReference type="RefSeq" id="WP_139197163.1">
    <property type="nucleotide sequence ID" value="NZ_FOGS01000007.1"/>
</dbReference>
<protein>
    <submittedName>
        <fullName evidence="1">Uncharacterized protein</fullName>
    </submittedName>
</protein>
<evidence type="ECO:0000313" key="2">
    <source>
        <dbReference type="Proteomes" id="UP000198505"/>
    </source>
</evidence>
<dbReference type="EMBL" id="FOGS01000007">
    <property type="protein sequence ID" value="SES11955.1"/>
    <property type="molecule type" value="Genomic_DNA"/>
</dbReference>
<dbReference type="STRING" id="416874.SAMN04487958_107171"/>